<sequence>MRNASKVDSDKLLGQARFYLSKHPVRQVSENTLAQYFRDFARITKSGSIRLVIEALCDTRRVSTYYKRKYALLAILSLRIDSLMTTLEAPVEGILSPEQLVWLDGWLRLAKAISALGNKCPIPTERRLPRRSKRRALSGLPADWREKLIDKMANSKHHLAALVAAVSGCRPVEMVAGISVEIDGNVMRLTINGAKLGVHSGQPVRVIEYVLPAEQCLVSNLAGLILKAGGYRMMSIDNANAFSASVSYYGRRAFPGRQQAITPYCFRHAFASDLKRYHRGFGDALSQALGHRADRTRSCYGQAQIAKAGGLVPSSVRATHAVRHAIVDPVFRTVI</sequence>
<keyword evidence="3" id="KW-1185">Reference proteome</keyword>
<protein>
    <recommendedName>
        <fullName evidence="4">Phage integrase family protein</fullName>
    </recommendedName>
</protein>
<gene>
    <name evidence="2" type="ORF">SAMN02949497_1711</name>
</gene>
<keyword evidence="1" id="KW-0233">DNA recombination</keyword>
<dbReference type="InterPro" id="IPR011010">
    <property type="entry name" value="DNA_brk_join_enz"/>
</dbReference>
<name>A0A1Y6CVT2_9GAMM</name>
<dbReference type="GO" id="GO:0003677">
    <property type="term" value="F:DNA binding"/>
    <property type="evidence" value="ECO:0007669"/>
    <property type="project" value="InterPro"/>
</dbReference>
<evidence type="ECO:0000256" key="1">
    <source>
        <dbReference type="ARBA" id="ARBA00023172"/>
    </source>
</evidence>
<dbReference type="GO" id="GO:0015074">
    <property type="term" value="P:DNA integration"/>
    <property type="evidence" value="ECO:0007669"/>
    <property type="project" value="InterPro"/>
</dbReference>
<evidence type="ECO:0000313" key="2">
    <source>
        <dbReference type="EMBL" id="SMF94396.1"/>
    </source>
</evidence>
<dbReference type="InterPro" id="IPR013762">
    <property type="entry name" value="Integrase-like_cat_sf"/>
</dbReference>
<organism evidence="2 3">
    <name type="scientific">Methylomagnum ishizawai</name>
    <dbReference type="NCBI Taxonomy" id="1760988"/>
    <lineage>
        <taxon>Bacteria</taxon>
        <taxon>Pseudomonadati</taxon>
        <taxon>Pseudomonadota</taxon>
        <taxon>Gammaproteobacteria</taxon>
        <taxon>Methylococcales</taxon>
        <taxon>Methylococcaceae</taxon>
        <taxon>Methylomagnum</taxon>
    </lineage>
</organism>
<dbReference type="EMBL" id="FXAM01000001">
    <property type="protein sequence ID" value="SMF94396.1"/>
    <property type="molecule type" value="Genomic_DNA"/>
</dbReference>
<dbReference type="OrthoDB" id="8883268at2"/>
<dbReference type="SUPFAM" id="SSF56349">
    <property type="entry name" value="DNA breaking-rejoining enzymes"/>
    <property type="match status" value="1"/>
</dbReference>
<accession>A0A1Y6CVT2</accession>
<proteinExistence type="predicted"/>
<evidence type="ECO:0000313" key="3">
    <source>
        <dbReference type="Proteomes" id="UP000192923"/>
    </source>
</evidence>
<dbReference type="Gene3D" id="1.10.443.10">
    <property type="entry name" value="Intergrase catalytic core"/>
    <property type="match status" value="1"/>
</dbReference>
<reference evidence="2 3" key="1">
    <citation type="submission" date="2016-12" db="EMBL/GenBank/DDBJ databases">
        <authorList>
            <person name="Song W.-J."/>
            <person name="Kurnit D.M."/>
        </authorList>
    </citation>
    <scope>NUCLEOTIDE SEQUENCE [LARGE SCALE GENOMIC DNA]</scope>
    <source>
        <strain evidence="2 3">175</strain>
    </source>
</reference>
<dbReference type="RefSeq" id="WP_085211744.1">
    <property type="nucleotide sequence ID" value="NZ_FXAM01000001.1"/>
</dbReference>
<dbReference type="Proteomes" id="UP000192923">
    <property type="component" value="Unassembled WGS sequence"/>
</dbReference>
<dbReference type="CDD" id="cd00397">
    <property type="entry name" value="DNA_BRE_C"/>
    <property type="match status" value="1"/>
</dbReference>
<dbReference type="STRING" id="1760988.SAMN02949497_1711"/>
<dbReference type="AlphaFoldDB" id="A0A1Y6CVT2"/>
<dbReference type="GO" id="GO:0006310">
    <property type="term" value="P:DNA recombination"/>
    <property type="evidence" value="ECO:0007669"/>
    <property type="project" value="UniProtKB-KW"/>
</dbReference>
<evidence type="ECO:0008006" key="4">
    <source>
        <dbReference type="Google" id="ProtNLM"/>
    </source>
</evidence>